<organism evidence="2 3">
    <name type="scientific">Chaetoceros tenuissimus</name>
    <dbReference type="NCBI Taxonomy" id="426638"/>
    <lineage>
        <taxon>Eukaryota</taxon>
        <taxon>Sar</taxon>
        <taxon>Stramenopiles</taxon>
        <taxon>Ochrophyta</taxon>
        <taxon>Bacillariophyta</taxon>
        <taxon>Coscinodiscophyceae</taxon>
        <taxon>Chaetocerotophycidae</taxon>
        <taxon>Chaetocerotales</taxon>
        <taxon>Chaetocerotaceae</taxon>
        <taxon>Chaetoceros</taxon>
    </lineage>
</organism>
<dbReference type="EMBL" id="BLLK01000027">
    <property type="protein sequence ID" value="GFH48420.1"/>
    <property type="molecule type" value="Genomic_DNA"/>
</dbReference>
<sequence length="258" mass="29131">MRQTILLLLCCTESCIAFNLFPAESKKHTGAYTPVPSKVCTTSWLDTLKYEGTPNFDVLSKTIEFANCKSFEETEKYYDDDYLFRGSVTGPLSFQDVKNAQQGFRIQDAYPNLETRPFGFTIDPDNRYRCYYFERWEGTNSDSLSLGKLGDLPPTNNNVKLPTHIMSVNWTPEEKIIYICLSSPLDRFEGTTKGVGAVFGLLSGAGLNQGYASVGDIFLRIQQRMLNLTGVVSRSWSTEDNIPNWWKSKARGADPNDM</sequence>
<gene>
    <name evidence="2" type="ORF">CTEN210_04896</name>
</gene>
<accession>A0AAD3CPH2</accession>
<evidence type="ECO:0000313" key="2">
    <source>
        <dbReference type="EMBL" id="GFH48420.1"/>
    </source>
</evidence>
<protein>
    <submittedName>
        <fullName evidence="2">Uncharacterized protein</fullName>
    </submittedName>
</protein>
<evidence type="ECO:0000313" key="3">
    <source>
        <dbReference type="Proteomes" id="UP001054902"/>
    </source>
</evidence>
<feature type="chain" id="PRO_5042195932" evidence="1">
    <location>
        <begin position="18"/>
        <end position="258"/>
    </location>
</feature>
<comment type="caution">
    <text evidence="2">The sequence shown here is derived from an EMBL/GenBank/DDBJ whole genome shotgun (WGS) entry which is preliminary data.</text>
</comment>
<name>A0AAD3CPH2_9STRA</name>
<keyword evidence="1" id="KW-0732">Signal</keyword>
<dbReference type="AlphaFoldDB" id="A0AAD3CPH2"/>
<reference evidence="2 3" key="1">
    <citation type="journal article" date="2021" name="Sci. Rep.">
        <title>The genome of the diatom Chaetoceros tenuissimus carries an ancient integrated fragment of an extant virus.</title>
        <authorList>
            <person name="Hongo Y."/>
            <person name="Kimura K."/>
            <person name="Takaki Y."/>
            <person name="Yoshida Y."/>
            <person name="Baba S."/>
            <person name="Kobayashi G."/>
            <person name="Nagasaki K."/>
            <person name="Hano T."/>
            <person name="Tomaru Y."/>
        </authorList>
    </citation>
    <scope>NUCLEOTIDE SEQUENCE [LARGE SCALE GENOMIC DNA]</scope>
    <source>
        <strain evidence="2 3">NIES-3715</strain>
    </source>
</reference>
<evidence type="ECO:0000256" key="1">
    <source>
        <dbReference type="SAM" id="SignalP"/>
    </source>
</evidence>
<proteinExistence type="predicted"/>
<dbReference type="Proteomes" id="UP001054902">
    <property type="component" value="Unassembled WGS sequence"/>
</dbReference>
<feature type="signal peptide" evidence="1">
    <location>
        <begin position="1"/>
        <end position="17"/>
    </location>
</feature>
<keyword evidence="3" id="KW-1185">Reference proteome</keyword>